<dbReference type="EMBL" id="JAASQI010000003">
    <property type="protein sequence ID" value="NIJ57971.1"/>
    <property type="molecule type" value="Genomic_DNA"/>
</dbReference>
<accession>A0ABX0UYE4</accession>
<reference evidence="2 3" key="1">
    <citation type="submission" date="2020-03" db="EMBL/GenBank/DDBJ databases">
        <title>Genomic Encyclopedia of Type Strains, Phase IV (KMG-IV): sequencing the most valuable type-strain genomes for metagenomic binning, comparative biology and taxonomic classification.</title>
        <authorList>
            <person name="Goeker M."/>
        </authorList>
    </citation>
    <scope>NUCLEOTIDE SEQUENCE [LARGE SCALE GENOMIC DNA]</scope>
    <source>
        <strain evidence="2 3">DSM 103870</strain>
    </source>
</reference>
<evidence type="ECO:0000313" key="2">
    <source>
        <dbReference type="EMBL" id="NIJ57971.1"/>
    </source>
</evidence>
<organism evidence="2 3">
    <name type="scientific">Pseudochelatococcus lubricantis</name>
    <dbReference type="NCBI Taxonomy" id="1538102"/>
    <lineage>
        <taxon>Bacteria</taxon>
        <taxon>Pseudomonadati</taxon>
        <taxon>Pseudomonadota</taxon>
        <taxon>Alphaproteobacteria</taxon>
        <taxon>Hyphomicrobiales</taxon>
        <taxon>Chelatococcaceae</taxon>
        <taxon>Pseudochelatococcus</taxon>
    </lineage>
</organism>
<proteinExistence type="predicted"/>
<dbReference type="Proteomes" id="UP001429580">
    <property type="component" value="Unassembled WGS sequence"/>
</dbReference>
<evidence type="ECO:0008006" key="4">
    <source>
        <dbReference type="Google" id="ProtNLM"/>
    </source>
</evidence>
<keyword evidence="3" id="KW-1185">Reference proteome</keyword>
<comment type="caution">
    <text evidence="2">The sequence shown here is derived from an EMBL/GenBank/DDBJ whole genome shotgun (WGS) entry which is preliminary data.</text>
</comment>
<sequence>MSELVRLDDLDALMQRVRADVEARKARADARIVGGNGAEVAPPPLDPAQLRYTATEILAHYDVVFMRAAYLSLLGREPAGEDAARFLQQLRLGQISRIDLIDALAATDEAQARGARISGLRRERFLDRIRRSRLGRKIVALASLARSIPRLASEVRRLAARVDTAERKAQQLERRLEEEHKAKTESEAQFSRQIEVLTQKISELERHLGGDVPSR</sequence>
<keyword evidence="1" id="KW-0175">Coiled coil</keyword>
<evidence type="ECO:0000313" key="3">
    <source>
        <dbReference type="Proteomes" id="UP001429580"/>
    </source>
</evidence>
<protein>
    <recommendedName>
        <fullName evidence="4">DUF4214 domain-containing protein</fullName>
    </recommendedName>
</protein>
<dbReference type="RefSeq" id="WP_166951142.1">
    <property type="nucleotide sequence ID" value="NZ_JAASQI010000003.1"/>
</dbReference>
<feature type="coiled-coil region" evidence="1">
    <location>
        <begin position="148"/>
        <end position="207"/>
    </location>
</feature>
<evidence type="ECO:0000256" key="1">
    <source>
        <dbReference type="SAM" id="Coils"/>
    </source>
</evidence>
<gene>
    <name evidence="2" type="ORF">FHS82_001807</name>
</gene>
<name>A0ABX0UYE4_9HYPH</name>